<evidence type="ECO:0000259" key="8">
    <source>
        <dbReference type="Pfam" id="PF13861"/>
    </source>
</evidence>
<evidence type="ECO:0000256" key="6">
    <source>
        <dbReference type="SAM" id="MobiDB-lite"/>
    </source>
</evidence>
<feature type="domain" description="FlgD/Vpr Ig-like" evidence="7">
    <location>
        <begin position="108"/>
        <end position="175"/>
    </location>
</feature>
<dbReference type="AlphaFoldDB" id="A0A9D1M538"/>
<dbReference type="Pfam" id="PF13860">
    <property type="entry name" value="FlgD_ig"/>
    <property type="match status" value="1"/>
</dbReference>
<dbReference type="Proteomes" id="UP000824107">
    <property type="component" value="Unassembled WGS sequence"/>
</dbReference>
<dbReference type="Gene3D" id="2.30.30.910">
    <property type="match status" value="1"/>
</dbReference>
<reference evidence="9" key="2">
    <citation type="journal article" date="2021" name="PeerJ">
        <title>Extensive microbial diversity within the chicken gut microbiome revealed by metagenomics and culture.</title>
        <authorList>
            <person name="Gilroy R."/>
            <person name="Ravi A."/>
            <person name="Getino M."/>
            <person name="Pursley I."/>
            <person name="Horton D.L."/>
            <person name="Alikhan N.F."/>
            <person name="Baker D."/>
            <person name="Gharbi K."/>
            <person name="Hall N."/>
            <person name="Watson M."/>
            <person name="Adriaenssens E.M."/>
            <person name="Foster-Nyarko E."/>
            <person name="Jarju S."/>
            <person name="Secka A."/>
            <person name="Antonio M."/>
            <person name="Oren A."/>
            <person name="Chaudhuri R.R."/>
            <person name="La Ragione R."/>
            <person name="Hildebrand F."/>
            <person name="Pallen M.J."/>
        </authorList>
    </citation>
    <scope>NUCLEOTIDE SEQUENCE</scope>
    <source>
        <strain evidence="9">ChiW3-316</strain>
    </source>
</reference>
<feature type="compositionally biased region" description="Low complexity" evidence="6">
    <location>
        <begin position="11"/>
        <end position="24"/>
    </location>
</feature>
<evidence type="ECO:0000313" key="10">
    <source>
        <dbReference type="Proteomes" id="UP000824107"/>
    </source>
</evidence>
<reference evidence="9" key="1">
    <citation type="submission" date="2020-10" db="EMBL/GenBank/DDBJ databases">
        <authorList>
            <person name="Gilroy R."/>
        </authorList>
    </citation>
    <scope>NUCLEOTIDE SEQUENCE</scope>
    <source>
        <strain evidence="9">ChiW3-316</strain>
    </source>
</reference>
<keyword evidence="9" id="KW-0966">Cell projection</keyword>
<evidence type="ECO:0000256" key="5">
    <source>
        <dbReference type="RuleBase" id="RU362076"/>
    </source>
</evidence>
<dbReference type="InterPro" id="IPR025965">
    <property type="entry name" value="FlgD/Vpr_Ig-like"/>
</dbReference>
<keyword evidence="3 5" id="KW-1005">Bacterial flagellum biogenesis</keyword>
<feature type="region of interest" description="Disordered" evidence="6">
    <location>
        <begin position="1"/>
        <end position="24"/>
    </location>
</feature>
<dbReference type="GO" id="GO:0044781">
    <property type="term" value="P:bacterial-type flagellum organization"/>
    <property type="evidence" value="ECO:0007669"/>
    <property type="project" value="UniProtKB-UniRule"/>
</dbReference>
<keyword evidence="9" id="KW-0282">Flagellum</keyword>
<dbReference type="Gene3D" id="2.60.40.4070">
    <property type="match status" value="1"/>
</dbReference>
<accession>A0A9D1M538</accession>
<evidence type="ECO:0000256" key="3">
    <source>
        <dbReference type="ARBA" id="ARBA00022795"/>
    </source>
</evidence>
<evidence type="ECO:0000256" key="1">
    <source>
        <dbReference type="ARBA" id="ARBA00010577"/>
    </source>
</evidence>
<dbReference type="EMBL" id="DVNC01000053">
    <property type="protein sequence ID" value="HIU53980.1"/>
    <property type="molecule type" value="Genomic_DNA"/>
</dbReference>
<sequence>MTDINALNGYTQSGTNSSSQQASNQLSADMNTFLTLLTTQLKYQDPLDPMDTAEFTNQLVQYSSVEQAIQTNSKLETLLNLNMSNLGAQAVSYIGKIAQVLGDVMPLEDGHAKATYTLDKNVESAVIMVKDLDGNVVYSEQGKIVAGTHDFEWDGKDSDGNQLPDGAYQIVVSTKVGSGETSATVTTTIFGKVTGVASDSNGVYIGLGDAVTAGLGDILTIRDDNYFDKDEGTGDETTPPEGGDGGTEEGDGTGEAGDGAVEQASRILKNVAEAAVSAATLGLL</sequence>
<dbReference type="InterPro" id="IPR025963">
    <property type="entry name" value="FLgD_Tudor"/>
</dbReference>
<feature type="region of interest" description="Disordered" evidence="6">
    <location>
        <begin position="226"/>
        <end position="262"/>
    </location>
</feature>
<protein>
    <recommendedName>
        <fullName evidence="2 5">Basal-body rod modification protein FlgD</fullName>
    </recommendedName>
</protein>
<evidence type="ECO:0000256" key="4">
    <source>
        <dbReference type="ARBA" id="ARBA00024746"/>
    </source>
</evidence>
<evidence type="ECO:0000259" key="7">
    <source>
        <dbReference type="Pfam" id="PF13860"/>
    </source>
</evidence>
<comment type="caution">
    <text evidence="9">The sequence shown here is derived from an EMBL/GenBank/DDBJ whole genome shotgun (WGS) entry which is preliminary data.</text>
</comment>
<dbReference type="Pfam" id="PF03963">
    <property type="entry name" value="FlgD"/>
    <property type="match status" value="1"/>
</dbReference>
<organism evidence="9 10">
    <name type="scientific">Candidatus Scatocola faecipullorum</name>
    <dbReference type="NCBI Taxonomy" id="2840917"/>
    <lineage>
        <taxon>Bacteria</taxon>
        <taxon>Pseudomonadati</taxon>
        <taxon>Pseudomonadota</taxon>
        <taxon>Alphaproteobacteria</taxon>
        <taxon>Rhodospirillales</taxon>
        <taxon>Rhodospirillaceae</taxon>
        <taxon>Rhodospirillaceae incertae sedis</taxon>
        <taxon>Candidatus Scatocola</taxon>
    </lineage>
</organism>
<comment type="function">
    <text evidence="4 5">Required for flagellar hook formation. May act as a scaffolding protein.</text>
</comment>
<dbReference type="InterPro" id="IPR005648">
    <property type="entry name" value="FlgD"/>
</dbReference>
<comment type="similarity">
    <text evidence="1 5">Belongs to the FlgD family.</text>
</comment>
<name>A0A9D1M538_9PROT</name>
<gene>
    <name evidence="9" type="ORF">IAD20_07880</name>
</gene>
<keyword evidence="9" id="KW-0969">Cilium</keyword>
<proteinExistence type="inferred from homology"/>
<dbReference type="Pfam" id="PF13861">
    <property type="entry name" value="FLgD_tudor"/>
    <property type="match status" value="1"/>
</dbReference>
<evidence type="ECO:0000313" key="9">
    <source>
        <dbReference type="EMBL" id="HIU53980.1"/>
    </source>
</evidence>
<feature type="domain" description="FlgD Tudor-like" evidence="8">
    <location>
        <begin position="89"/>
        <end position="218"/>
    </location>
</feature>
<evidence type="ECO:0000256" key="2">
    <source>
        <dbReference type="ARBA" id="ARBA00016013"/>
    </source>
</evidence>